<keyword evidence="3" id="KW-1185">Reference proteome</keyword>
<dbReference type="Proteomes" id="UP000221394">
    <property type="component" value="Unassembled WGS sequence"/>
</dbReference>
<dbReference type="AlphaFoldDB" id="A0A2A9EGG5"/>
<name>A0A2A9EGG5_9MICO</name>
<organism evidence="2 3">
    <name type="scientific">Flavimobilis soli</name>
    <dbReference type="NCBI Taxonomy" id="442709"/>
    <lineage>
        <taxon>Bacteria</taxon>
        <taxon>Bacillati</taxon>
        <taxon>Actinomycetota</taxon>
        <taxon>Actinomycetes</taxon>
        <taxon>Micrococcales</taxon>
        <taxon>Jonesiaceae</taxon>
        <taxon>Flavimobilis</taxon>
    </lineage>
</organism>
<keyword evidence="1" id="KW-0472">Membrane</keyword>
<dbReference type="OrthoDB" id="4828105at2"/>
<reference evidence="2 3" key="1">
    <citation type="submission" date="2017-10" db="EMBL/GenBank/DDBJ databases">
        <title>Sequencing the genomes of 1000 actinobacteria strains.</title>
        <authorList>
            <person name="Klenk H.-P."/>
        </authorList>
    </citation>
    <scope>NUCLEOTIDE SEQUENCE [LARGE SCALE GENOMIC DNA]</scope>
    <source>
        <strain evidence="2 3">DSM 21574</strain>
    </source>
</reference>
<dbReference type="EMBL" id="PDJH01000001">
    <property type="protein sequence ID" value="PFG37355.1"/>
    <property type="molecule type" value="Genomic_DNA"/>
</dbReference>
<keyword evidence="1" id="KW-1133">Transmembrane helix</keyword>
<evidence type="ECO:0000313" key="3">
    <source>
        <dbReference type="Proteomes" id="UP000221394"/>
    </source>
</evidence>
<sequence length="176" mass="17828">MGTRLLTNATRAVRAVTAALFLLVVVGQTCAHVGLALSQRGLVLTSGCLSDQLGLGWWGTHLAMVRTSAECPEGTLALGGEPSVAAAVVVSVAIPALLAHALAALASAGALGVVRSALRAVGRILGRAAARLPRPAALPDVEARPAVVRCARDEVAHTLRLALAPVRRGPPVLVPA</sequence>
<dbReference type="RefSeq" id="WP_098458414.1">
    <property type="nucleotide sequence ID" value="NZ_PDJH01000001.1"/>
</dbReference>
<comment type="caution">
    <text evidence="2">The sequence shown here is derived from an EMBL/GenBank/DDBJ whole genome shotgun (WGS) entry which is preliminary data.</text>
</comment>
<gene>
    <name evidence="2" type="ORF">ATL41_2113</name>
</gene>
<feature type="transmembrane region" description="Helical" evidence="1">
    <location>
        <begin position="84"/>
        <end position="114"/>
    </location>
</feature>
<evidence type="ECO:0000256" key="1">
    <source>
        <dbReference type="SAM" id="Phobius"/>
    </source>
</evidence>
<proteinExistence type="predicted"/>
<protein>
    <submittedName>
        <fullName evidence="2">Uncharacterized protein</fullName>
    </submittedName>
</protein>
<keyword evidence="1" id="KW-0812">Transmembrane</keyword>
<accession>A0A2A9EGG5</accession>
<evidence type="ECO:0000313" key="2">
    <source>
        <dbReference type="EMBL" id="PFG37355.1"/>
    </source>
</evidence>